<evidence type="ECO:0000313" key="3">
    <source>
        <dbReference type="Proteomes" id="UP001642484"/>
    </source>
</evidence>
<keyword evidence="3" id="KW-1185">Reference proteome</keyword>
<reference evidence="2 3" key="1">
    <citation type="submission" date="2024-02" db="EMBL/GenBank/DDBJ databases">
        <authorList>
            <person name="Chen Y."/>
            <person name="Shah S."/>
            <person name="Dougan E. K."/>
            <person name="Thang M."/>
            <person name="Chan C."/>
        </authorList>
    </citation>
    <scope>NUCLEOTIDE SEQUENCE [LARGE SCALE GENOMIC DNA]</scope>
</reference>
<comment type="caution">
    <text evidence="2">The sequence shown here is derived from an EMBL/GenBank/DDBJ whole genome shotgun (WGS) entry which is preliminary data.</text>
</comment>
<protein>
    <recommendedName>
        <fullName evidence="4">THUMP domain-containing protein</fullName>
    </recommendedName>
</protein>
<proteinExistence type="predicted"/>
<evidence type="ECO:0000256" key="1">
    <source>
        <dbReference type="SAM" id="MobiDB-lite"/>
    </source>
</evidence>
<accession>A0ABP0NRD1</accession>
<dbReference type="Proteomes" id="UP001642484">
    <property type="component" value="Unassembled WGS sequence"/>
</dbReference>
<evidence type="ECO:0008006" key="4">
    <source>
        <dbReference type="Google" id="ProtNLM"/>
    </source>
</evidence>
<feature type="region of interest" description="Disordered" evidence="1">
    <location>
        <begin position="1"/>
        <end position="25"/>
    </location>
</feature>
<feature type="compositionally biased region" description="Basic and acidic residues" evidence="1">
    <location>
        <begin position="1"/>
        <end position="11"/>
    </location>
</feature>
<organism evidence="2 3">
    <name type="scientific">Durusdinium trenchii</name>
    <dbReference type="NCBI Taxonomy" id="1381693"/>
    <lineage>
        <taxon>Eukaryota</taxon>
        <taxon>Sar</taxon>
        <taxon>Alveolata</taxon>
        <taxon>Dinophyceae</taxon>
        <taxon>Suessiales</taxon>
        <taxon>Symbiodiniaceae</taxon>
        <taxon>Durusdinium</taxon>
    </lineage>
</organism>
<sequence length="264" mass="29897">MAKRLRDLKEKPPKKKTKASKASDDVERGFLVTGPTCQEALRGLKDLRLHLEVEAEERKDTQSDHRNSEGVSVCHSLDVELAELHSQRRFLTVGMVCKQVAFLRAQHVDDIPSRLLSRFLVPGRDRFVSRFADRAQLRCDALWAEGSVQRWNAPLPTTSMQSGRVLPVDMSSQPRSERFSRLAQDVLASHAGRPWRLLYEPFRGGWNTISKEDAFEVCRNILGADRQSVADPEITVVCTVQPRFVGLAVVTFDVDYLRVEDEIG</sequence>
<name>A0ABP0NRD1_9DINO</name>
<gene>
    <name evidence="2" type="ORF">CCMP2556_LOCUS32142</name>
</gene>
<dbReference type="EMBL" id="CAXAMN010022002">
    <property type="protein sequence ID" value="CAK9065359.1"/>
    <property type="molecule type" value="Genomic_DNA"/>
</dbReference>
<evidence type="ECO:0000313" key="2">
    <source>
        <dbReference type="EMBL" id="CAK9065359.1"/>
    </source>
</evidence>